<sequence>MPDGDFTALKSHIECLARSTAYGGSVEVVFHTPSIKLDALPERHDVQIRPAWSFECPFTPADQVWNQAVMNAMVERKKGWVSSSLEPKPSHGMSSFRRAVRQGGSTRVVLQAQGPDGVQHSVRQYSRWGCNGSA</sequence>
<dbReference type="EMBL" id="KZ821677">
    <property type="protein sequence ID" value="PYH86133.1"/>
    <property type="molecule type" value="Genomic_DNA"/>
</dbReference>
<keyword evidence="2" id="KW-1185">Reference proteome</keyword>
<organism evidence="1 2">
    <name type="scientific">Aspergillus uvarum CBS 121591</name>
    <dbReference type="NCBI Taxonomy" id="1448315"/>
    <lineage>
        <taxon>Eukaryota</taxon>
        <taxon>Fungi</taxon>
        <taxon>Dikarya</taxon>
        <taxon>Ascomycota</taxon>
        <taxon>Pezizomycotina</taxon>
        <taxon>Eurotiomycetes</taxon>
        <taxon>Eurotiomycetidae</taxon>
        <taxon>Eurotiales</taxon>
        <taxon>Aspergillaceae</taxon>
        <taxon>Aspergillus</taxon>
        <taxon>Aspergillus subgen. Circumdati</taxon>
    </lineage>
</organism>
<protein>
    <submittedName>
        <fullName evidence="1">Uncharacterized protein</fullName>
    </submittedName>
</protein>
<dbReference type="RefSeq" id="XP_025496333.1">
    <property type="nucleotide sequence ID" value="XM_025634150.1"/>
</dbReference>
<dbReference type="AlphaFoldDB" id="A0A319D4Y4"/>
<dbReference type="GeneID" id="37136891"/>
<dbReference type="Proteomes" id="UP000248340">
    <property type="component" value="Unassembled WGS sequence"/>
</dbReference>
<gene>
    <name evidence="1" type="ORF">BO82DRAFT_350431</name>
</gene>
<proteinExistence type="predicted"/>
<reference evidence="1 2" key="1">
    <citation type="submission" date="2016-12" db="EMBL/GenBank/DDBJ databases">
        <title>The genomes of Aspergillus section Nigri reveals drivers in fungal speciation.</title>
        <authorList>
            <consortium name="DOE Joint Genome Institute"/>
            <person name="Vesth T.C."/>
            <person name="Nybo J."/>
            <person name="Theobald S."/>
            <person name="Brandl J."/>
            <person name="Frisvad J.C."/>
            <person name="Nielsen K.F."/>
            <person name="Lyhne E.K."/>
            <person name="Kogle M.E."/>
            <person name="Kuo A."/>
            <person name="Riley R."/>
            <person name="Clum A."/>
            <person name="Nolan M."/>
            <person name="Lipzen A."/>
            <person name="Salamov A."/>
            <person name="Henrissat B."/>
            <person name="Wiebenga A."/>
            <person name="De Vries R.P."/>
            <person name="Grigoriev I.V."/>
            <person name="Mortensen U.H."/>
            <person name="Andersen M.R."/>
            <person name="Baker S.E."/>
        </authorList>
    </citation>
    <scope>NUCLEOTIDE SEQUENCE [LARGE SCALE GENOMIC DNA]</scope>
    <source>
        <strain evidence="1 2">CBS 121591</strain>
    </source>
</reference>
<name>A0A319D4Y4_9EURO</name>
<dbReference type="OrthoDB" id="4384211at2759"/>
<evidence type="ECO:0000313" key="2">
    <source>
        <dbReference type="Proteomes" id="UP000248340"/>
    </source>
</evidence>
<dbReference type="VEuPathDB" id="FungiDB:BO82DRAFT_350431"/>
<evidence type="ECO:0000313" key="1">
    <source>
        <dbReference type="EMBL" id="PYH86133.1"/>
    </source>
</evidence>
<accession>A0A319D4Y4</accession>